<accession>A0A6A5XN41</accession>
<organism evidence="2 3">
    <name type="scientific">Aaosphaeria arxii CBS 175.79</name>
    <dbReference type="NCBI Taxonomy" id="1450172"/>
    <lineage>
        <taxon>Eukaryota</taxon>
        <taxon>Fungi</taxon>
        <taxon>Dikarya</taxon>
        <taxon>Ascomycota</taxon>
        <taxon>Pezizomycotina</taxon>
        <taxon>Dothideomycetes</taxon>
        <taxon>Pleosporomycetidae</taxon>
        <taxon>Pleosporales</taxon>
        <taxon>Pleosporales incertae sedis</taxon>
        <taxon>Aaosphaeria</taxon>
    </lineage>
</organism>
<evidence type="ECO:0000313" key="2">
    <source>
        <dbReference type="EMBL" id="KAF2014658.1"/>
    </source>
</evidence>
<reference evidence="2" key="1">
    <citation type="journal article" date="2020" name="Stud. Mycol.">
        <title>101 Dothideomycetes genomes: a test case for predicting lifestyles and emergence of pathogens.</title>
        <authorList>
            <person name="Haridas S."/>
            <person name="Albert R."/>
            <person name="Binder M."/>
            <person name="Bloem J."/>
            <person name="Labutti K."/>
            <person name="Salamov A."/>
            <person name="Andreopoulos B."/>
            <person name="Baker S."/>
            <person name="Barry K."/>
            <person name="Bills G."/>
            <person name="Bluhm B."/>
            <person name="Cannon C."/>
            <person name="Castanera R."/>
            <person name="Culley D."/>
            <person name="Daum C."/>
            <person name="Ezra D."/>
            <person name="Gonzalez J."/>
            <person name="Henrissat B."/>
            <person name="Kuo A."/>
            <person name="Liang C."/>
            <person name="Lipzen A."/>
            <person name="Lutzoni F."/>
            <person name="Magnuson J."/>
            <person name="Mondo S."/>
            <person name="Nolan M."/>
            <person name="Ohm R."/>
            <person name="Pangilinan J."/>
            <person name="Park H.-J."/>
            <person name="Ramirez L."/>
            <person name="Alfaro M."/>
            <person name="Sun H."/>
            <person name="Tritt A."/>
            <person name="Yoshinaga Y."/>
            <person name="Zwiers L.-H."/>
            <person name="Turgeon B."/>
            <person name="Goodwin S."/>
            <person name="Spatafora J."/>
            <person name="Crous P."/>
            <person name="Grigoriev I."/>
        </authorList>
    </citation>
    <scope>NUCLEOTIDE SEQUENCE</scope>
    <source>
        <strain evidence="2">CBS 175.79</strain>
    </source>
</reference>
<proteinExistence type="predicted"/>
<dbReference type="OrthoDB" id="193467at2759"/>
<protein>
    <recommendedName>
        <fullName evidence="4">Tafazzin</fullName>
    </recommendedName>
</protein>
<dbReference type="AlphaFoldDB" id="A0A6A5XN41"/>
<gene>
    <name evidence="2" type="ORF">BU24DRAFT_423561</name>
</gene>
<dbReference type="Proteomes" id="UP000799778">
    <property type="component" value="Unassembled WGS sequence"/>
</dbReference>
<dbReference type="EMBL" id="ML978070">
    <property type="protein sequence ID" value="KAF2014658.1"/>
    <property type="molecule type" value="Genomic_DNA"/>
</dbReference>
<keyword evidence="3" id="KW-1185">Reference proteome</keyword>
<sequence length="576" mass="63882">MPKKRTPVYTQTKPNYVHPSLQSSRSSAAALSSPTTPQTVNERIQQLRREAAPRTTTERRDEITEVVTQRTAPPEIRRILHMAELDAPSPKPGSSRSMRASRQGARPPPGPAAPSSWLHASIHAPAHIRKANVRNSELDRPSKFCHLANVNDEEFKRLPPPRSLVHHCLKTFALHWEELAEYEQHYLPTLPVALKETLLSYLTLYGGKDCLDLSTFKILFGNSDEVDADSGMESVHFLDFTGLLNPDYTLRDLEKSLTHSFNKFDTGESIASLKLNDTQSNHQSDEIADSWEDEVDSTAPLPRTLNIPIFTNLTRLSLAHAGSTASWADLLSLSKKLNTLTHLSLAYWPIPSMTPNATTTSMVSKGHRPVAMGGRHFYSTLDDDWAEAANVLRRLSHNTYCLKWLDLEGCKWHKALTWDYPEKPVSRTPAGATSAAVWVRPSVASPGPDWAGAWRQISYLNLFQGWIPTDSQSLVSLPAGTTAVQLLGWLREHKNDPRYQDKLKAGAPPGCSVLGWLNGEKMAKTVGSEIMKQRKAKRAGAYCFVDHGWEPIVLTGTGTKKKKKEGEGGEGAVGNN</sequence>
<feature type="region of interest" description="Disordered" evidence="1">
    <location>
        <begin position="82"/>
        <end position="117"/>
    </location>
</feature>
<name>A0A6A5XN41_9PLEO</name>
<feature type="region of interest" description="Disordered" evidence="1">
    <location>
        <begin position="557"/>
        <end position="576"/>
    </location>
</feature>
<evidence type="ECO:0000256" key="1">
    <source>
        <dbReference type="SAM" id="MobiDB-lite"/>
    </source>
</evidence>
<feature type="compositionally biased region" description="Basic and acidic residues" evidence="1">
    <location>
        <begin position="45"/>
        <end position="63"/>
    </location>
</feature>
<evidence type="ECO:0008006" key="4">
    <source>
        <dbReference type="Google" id="ProtNLM"/>
    </source>
</evidence>
<dbReference type="GeneID" id="54285683"/>
<dbReference type="RefSeq" id="XP_033382997.1">
    <property type="nucleotide sequence ID" value="XM_033528286.1"/>
</dbReference>
<evidence type="ECO:0000313" key="3">
    <source>
        <dbReference type="Proteomes" id="UP000799778"/>
    </source>
</evidence>
<feature type="region of interest" description="Disordered" evidence="1">
    <location>
        <begin position="1"/>
        <end position="68"/>
    </location>
</feature>
<feature type="compositionally biased region" description="Low complexity" evidence="1">
    <location>
        <begin position="19"/>
        <end position="39"/>
    </location>
</feature>